<reference evidence="3" key="3">
    <citation type="submission" date="2014-01" db="EMBL/GenBank/DDBJ databases">
        <title>Evolution of pathogenesis and genome organization in the Tremellales.</title>
        <authorList>
            <person name="Cuomo C."/>
            <person name="Litvintseva A."/>
            <person name="Heitman J."/>
            <person name="Chen Y."/>
            <person name="Sun S."/>
            <person name="Springer D."/>
            <person name="Dromer F."/>
            <person name="Young S."/>
            <person name="Zeng Q."/>
            <person name="Chapman S."/>
            <person name="Gujja S."/>
            <person name="Saif S."/>
            <person name="Birren B."/>
        </authorList>
    </citation>
    <scope>NUCLEOTIDE SEQUENCE</scope>
    <source>
        <strain evidence="3">CBS 10118</strain>
    </source>
</reference>
<accession>A0A1B9FU47</accession>
<dbReference type="GeneID" id="30212326"/>
<feature type="region of interest" description="Disordered" evidence="1">
    <location>
        <begin position="83"/>
        <end position="103"/>
    </location>
</feature>
<keyword evidence="5" id="KW-1185">Reference proteome</keyword>
<protein>
    <recommendedName>
        <fullName evidence="6">Peptidase A1 domain-containing protein</fullName>
    </recommendedName>
</protein>
<gene>
    <name evidence="3" type="ORF">I302_07927</name>
    <name evidence="4" type="ORF">I302_108790</name>
</gene>
<reference evidence="3" key="1">
    <citation type="submission" date="2013-07" db="EMBL/GenBank/DDBJ databases">
        <title>The Genome Sequence of Cryptococcus bestiolae CBS10118.</title>
        <authorList>
            <consortium name="The Broad Institute Genome Sequencing Platform"/>
            <person name="Cuomo C."/>
            <person name="Litvintseva A."/>
            <person name="Chen Y."/>
            <person name="Heitman J."/>
            <person name="Sun S."/>
            <person name="Springer D."/>
            <person name="Dromer F."/>
            <person name="Young S.K."/>
            <person name="Zeng Q."/>
            <person name="Gargeya S."/>
            <person name="Fitzgerald M."/>
            <person name="Abouelleil A."/>
            <person name="Alvarado L."/>
            <person name="Berlin A.M."/>
            <person name="Chapman S.B."/>
            <person name="Dewar J."/>
            <person name="Goldberg J."/>
            <person name="Griggs A."/>
            <person name="Gujja S."/>
            <person name="Hansen M."/>
            <person name="Howarth C."/>
            <person name="Imamovic A."/>
            <person name="Larimer J."/>
            <person name="McCowan C."/>
            <person name="Murphy C."/>
            <person name="Pearson M."/>
            <person name="Priest M."/>
            <person name="Roberts A."/>
            <person name="Saif S."/>
            <person name="Shea T."/>
            <person name="Sykes S."/>
            <person name="Wortman J."/>
            <person name="Nusbaum C."/>
            <person name="Birren B."/>
        </authorList>
    </citation>
    <scope>NUCLEOTIDE SEQUENCE [LARGE SCALE GENOMIC DNA]</scope>
    <source>
        <strain evidence="3">CBS 10118</strain>
    </source>
</reference>
<dbReference type="KEGG" id="kbi:30212326"/>
<dbReference type="EMBL" id="CP144548">
    <property type="protein sequence ID" value="WVW86736.1"/>
    <property type="molecule type" value="Genomic_DNA"/>
</dbReference>
<feature type="signal peptide" evidence="2">
    <location>
        <begin position="1"/>
        <end position="20"/>
    </location>
</feature>
<dbReference type="STRING" id="1296100.A0A1B9FU47"/>
<evidence type="ECO:0000256" key="1">
    <source>
        <dbReference type="SAM" id="MobiDB-lite"/>
    </source>
</evidence>
<organism evidence="3">
    <name type="scientific">Kwoniella bestiolae CBS 10118</name>
    <dbReference type="NCBI Taxonomy" id="1296100"/>
    <lineage>
        <taxon>Eukaryota</taxon>
        <taxon>Fungi</taxon>
        <taxon>Dikarya</taxon>
        <taxon>Basidiomycota</taxon>
        <taxon>Agaricomycotina</taxon>
        <taxon>Tremellomycetes</taxon>
        <taxon>Tremellales</taxon>
        <taxon>Cryptococcaceae</taxon>
        <taxon>Kwoniella</taxon>
    </lineage>
</organism>
<sequence>MHRSYLFTFLALLFLAFVQAQPTKTEDGLLAKRQPSRRAQSSKTERELFIRGGSSARTPFKRSLCSTNAECLRRGLPLLKPAKRGTGTRALRPRQSDSPEVFSGGIEVFNSDRESLGYISKTLNDDGGYDITTDASEAVTLLFSQNGDDPFTFTISSDDRQGGYPYLGAVFNDQTSNLGSGASAFALLSGISREISGPAQADEEGLENTRGLYNGQETAIFLYNSETQEITGQWINTDGSKPITMLFLASSSNYGFGLISPADYSAFVDGFGVNPTPVSFKYVTIPPPP</sequence>
<proteinExistence type="predicted"/>
<evidence type="ECO:0000313" key="4">
    <source>
        <dbReference type="EMBL" id="WVW86736.1"/>
    </source>
</evidence>
<feature type="region of interest" description="Disordered" evidence="1">
    <location>
        <begin position="28"/>
        <end position="48"/>
    </location>
</feature>
<keyword evidence="2" id="KW-0732">Signal</keyword>
<dbReference type="Proteomes" id="UP000092730">
    <property type="component" value="Chromosome 8"/>
</dbReference>
<evidence type="ECO:0000313" key="5">
    <source>
        <dbReference type="Proteomes" id="UP000092730"/>
    </source>
</evidence>
<evidence type="ECO:0000313" key="3">
    <source>
        <dbReference type="EMBL" id="OCF22282.1"/>
    </source>
</evidence>
<dbReference type="VEuPathDB" id="FungiDB:I302_07927"/>
<reference evidence="4" key="4">
    <citation type="submission" date="2024-02" db="EMBL/GenBank/DDBJ databases">
        <title>Comparative genomics of Cryptococcus and Kwoniella reveals pathogenesis evolution and contrasting modes of karyotype evolution via chromosome fusion or intercentromeric recombination.</title>
        <authorList>
            <person name="Coelho M.A."/>
            <person name="David-Palma M."/>
            <person name="Shea T."/>
            <person name="Bowers K."/>
            <person name="McGinley-Smith S."/>
            <person name="Mohammad A.W."/>
            <person name="Gnirke A."/>
            <person name="Yurkov A.M."/>
            <person name="Nowrousian M."/>
            <person name="Sun S."/>
            <person name="Cuomo C.A."/>
            <person name="Heitman J."/>
        </authorList>
    </citation>
    <scope>NUCLEOTIDE SEQUENCE</scope>
    <source>
        <strain evidence="4">CBS 10118</strain>
    </source>
</reference>
<dbReference type="RefSeq" id="XP_019043352.1">
    <property type="nucleotide sequence ID" value="XM_019194516.1"/>
</dbReference>
<dbReference type="EMBL" id="KI894025">
    <property type="protein sequence ID" value="OCF22282.1"/>
    <property type="molecule type" value="Genomic_DNA"/>
</dbReference>
<name>A0A1B9FU47_9TREE</name>
<dbReference type="OrthoDB" id="2564482at2759"/>
<evidence type="ECO:0008006" key="6">
    <source>
        <dbReference type="Google" id="ProtNLM"/>
    </source>
</evidence>
<feature type="chain" id="PRO_5042334645" description="Peptidase A1 domain-containing protein" evidence="2">
    <location>
        <begin position="21"/>
        <end position="289"/>
    </location>
</feature>
<dbReference type="AlphaFoldDB" id="A0A1B9FU47"/>
<evidence type="ECO:0000256" key="2">
    <source>
        <dbReference type="SAM" id="SignalP"/>
    </source>
</evidence>
<reference evidence="4" key="2">
    <citation type="submission" date="2013-07" db="EMBL/GenBank/DDBJ databases">
        <authorList>
            <consortium name="The Broad Institute Genome Sequencing Platform"/>
            <person name="Cuomo C."/>
            <person name="Litvintseva A."/>
            <person name="Chen Y."/>
            <person name="Heitman J."/>
            <person name="Sun S."/>
            <person name="Springer D."/>
            <person name="Dromer F."/>
            <person name="Young S.K."/>
            <person name="Zeng Q."/>
            <person name="Gargeya S."/>
            <person name="Fitzgerald M."/>
            <person name="Abouelleil A."/>
            <person name="Alvarado L."/>
            <person name="Berlin A.M."/>
            <person name="Chapman S.B."/>
            <person name="Dewar J."/>
            <person name="Goldberg J."/>
            <person name="Griggs A."/>
            <person name="Gujja S."/>
            <person name="Hansen M."/>
            <person name="Howarth C."/>
            <person name="Imamovic A."/>
            <person name="Larimer J."/>
            <person name="McCowan C."/>
            <person name="Murphy C."/>
            <person name="Pearson M."/>
            <person name="Priest M."/>
            <person name="Roberts A."/>
            <person name="Saif S."/>
            <person name="Shea T."/>
            <person name="Sykes S."/>
            <person name="Wortman J."/>
            <person name="Nusbaum C."/>
            <person name="Birren B."/>
        </authorList>
    </citation>
    <scope>NUCLEOTIDE SEQUENCE</scope>
    <source>
        <strain evidence="4">CBS 10118</strain>
    </source>
</reference>